<evidence type="ECO:0000256" key="1">
    <source>
        <dbReference type="ARBA" id="ARBA00022729"/>
    </source>
</evidence>
<evidence type="ECO:0000259" key="2">
    <source>
        <dbReference type="PROSITE" id="PS51109"/>
    </source>
</evidence>
<name>A0A1F7WRJ9_9BACT</name>
<evidence type="ECO:0000313" key="4">
    <source>
        <dbReference type="Proteomes" id="UP000178735"/>
    </source>
</evidence>
<dbReference type="SMART" id="SM01208">
    <property type="entry name" value="G5"/>
    <property type="match status" value="1"/>
</dbReference>
<dbReference type="PROSITE" id="PS51109">
    <property type="entry name" value="G5"/>
    <property type="match status" value="1"/>
</dbReference>
<accession>A0A1F7WRJ9</accession>
<dbReference type="EMBL" id="MGFH01000126">
    <property type="protein sequence ID" value="OGM05109.1"/>
    <property type="molecule type" value="Genomic_DNA"/>
</dbReference>
<evidence type="ECO:0000313" key="3">
    <source>
        <dbReference type="EMBL" id="OGM05109.1"/>
    </source>
</evidence>
<feature type="domain" description="G5" evidence="2">
    <location>
        <begin position="74"/>
        <end position="154"/>
    </location>
</feature>
<protein>
    <recommendedName>
        <fullName evidence="2">G5 domain-containing protein</fullName>
    </recommendedName>
</protein>
<dbReference type="Pfam" id="PF07501">
    <property type="entry name" value="G5"/>
    <property type="match status" value="1"/>
</dbReference>
<gene>
    <name evidence="3" type="ORF">A2008_03835</name>
</gene>
<sequence length="267" mass="29940">MLLVVLLLLTVIVDDKFDRPKVVQFYDGLKTHIIKTYENDVDSFLRSQNISLAKSDILLNSLSEPLRDSMEIRLIKVSEEIVIEEEAVNCRQVMRLSETLPPPEAYELRPGKNGVKKNYYKLTYQNSVQKSRQLLGDVVSEKPVDRIILCGREAFRSSAESLDCRPMSFNVTVAADAGGRWTEELKTNGAMLGIAMVSSKFLQEGSIVELEGYGKFIVKNDEQKMSPAPENVAGSQASGGSNIRIILPREISKNFSARKRNVKLKLI</sequence>
<proteinExistence type="predicted"/>
<dbReference type="Gene3D" id="2.20.230.10">
    <property type="entry name" value="Resuscitation-promoting factor rpfb"/>
    <property type="match status" value="1"/>
</dbReference>
<keyword evidence="1" id="KW-0732">Signal</keyword>
<comment type="caution">
    <text evidence="3">The sequence shown here is derived from an EMBL/GenBank/DDBJ whole genome shotgun (WGS) entry which is preliminary data.</text>
</comment>
<dbReference type="InterPro" id="IPR011098">
    <property type="entry name" value="G5_dom"/>
</dbReference>
<organism evidence="3 4">
    <name type="scientific">Candidatus Wallbacteria bacterium GWC2_49_35</name>
    <dbReference type="NCBI Taxonomy" id="1817813"/>
    <lineage>
        <taxon>Bacteria</taxon>
        <taxon>Candidatus Walliibacteriota</taxon>
    </lineage>
</organism>
<dbReference type="AlphaFoldDB" id="A0A1F7WRJ9"/>
<reference evidence="3 4" key="1">
    <citation type="journal article" date="2016" name="Nat. Commun.">
        <title>Thousands of microbial genomes shed light on interconnected biogeochemical processes in an aquifer system.</title>
        <authorList>
            <person name="Anantharaman K."/>
            <person name="Brown C.T."/>
            <person name="Hug L.A."/>
            <person name="Sharon I."/>
            <person name="Castelle C.J."/>
            <person name="Probst A.J."/>
            <person name="Thomas B.C."/>
            <person name="Singh A."/>
            <person name="Wilkins M.J."/>
            <person name="Karaoz U."/>
            <person name="Brodie E.L."/>
            <person name="Williams K.H."/>
            <person name="Hubbard S.S."/>
            <person name="Banfield J.F."/>
        </authorList>
    </citation>
    <scope>NUCLEOTIDE SEQUENCE [LARGE SCALE GENOMIC DNA]</scope>
</reference>
<dbReference type="STRING" id="1817813.A2008_03835"/>
<dbReference type="Proteomes" id="UP000178735">
    <property type="component" value="Unassembled WGS sequence"/>
</dbReference>